<dbReference type="SUPFAM" id="SSF116734">
    <property type="entry name" value="DNA methylase specificity domain"/>
    <property type="match status" value="1"/>
</dbReference>
<evidence type="ECO:0000256" key="1">
    <source>
        <dbReference type="ARBA" id="ARBA00010923"/>
    </source>
</evidence>
<dbReference type="Pfam" id="PF01420">
    <property type="entry name" value="Methylase_S"/>
    <property type="match status" value="1"/>
</dbReference>
<evidence type="ECO:0000256" key="3">
    <source>
        <dbReference type="ARBA" id="ARBA00023125"/>
    </source>
</evidence>
<keyword evidence="5" id="KW-0934">Plastid</keyword>
<evidence type="ECO:0000259" key="4">
    <source>
        <dbReference type="Pfam" id="PF01420"/>
    </source>
</evidence>
<protein>
    <recommendedName>
        <fullName evidence="4">Type I restriction modification DNA specificity domain-containing protein</fullName>
    </recommendedName>
</protein>
<name>A0A386AYY4_9CHLO</name>
<gene>
    <name evidence="5" type="primary">orf142</name>
</gene>
<accession>A0A386AYY4</accession>
<dbReference type="GO" id="GO:0009307">
    <property type="term" value="P:DNA restriction-modification system"/>
    <property type="evidence" value="ECO:0007669"/>
    <property type="project" value="UniProtKB-KW"/>
</dbReference>
<sequence length="142" mass="16269">MKDLSSAEIQTSSRIISIKEEVKELTIESAKFEKPEFVKKEIKQIFDLKQSTNNNQFTKKFINKNKGAIPVYSATKFPEKVDYGYIKDNLKGIKYFENCLTWNTDGSIGKVYYRRGKFSLSSTVIPLIVRNDLMLPKGANIS</sequence>
<feature type="domain" description="Type I restriction modification DNA specificity" evidence="4">
    <location>
        <begin position="36"/>
        <end position="131"/>
    </location>
</feature>
<keyword evidence="5" id="KW-0150">Chloroplast</keyword>
<geneLocation type="chloroplast" evidence="5"/>
<reference evidence="5" key="1">
    <citation type="submission" date="2018-07" db="EMBL/GenBank/DDBJ databases">
        <authorList>
            <person name="Quirk P.G."/>
            <person name="Krulwich T.A."/>
        </authorList>
    </citation>
    <scope>NUCLEOTIDE SEQUENCE</scope>
</reference>
<evidence type="ECO:0000313" key="5">
    <source>
        <dbReference type="EMBL" id="AYC64660.1"/>
    </source>
</evidence>
<dbReference type="GO" id="GO:0003677">
    <property type="term" value="F:DNA binding"/>
    <property type="evidence" value="ECO:0007669"/>
    <property type="project" value="UniProtKB-KW"/>
</dbReference>
<comment type="similarity">
    <text evidence="1">Belongs to the type-I restriction system S methylase family.</text>
</comment>
<dbReference type="Gene3D" id="3.90.220.20">
    <property type="entry name" value="DNA methylase specificity domains"/>
    <property type="match status" value="1"/>
</dbReference>
<dbReference type="EMBL" id="MH591101">
    <property type="protein sequence ID" value="AYC64660.1"/>
    <property type="molecule type" value="Genomic_DNA"/>
</dbReference>
<reference evidence="5" key="2">
    <citation type="journal article" date="2019" name="Mol. Phylogenet. Evol.">
        <title>Reassessment of the classification of bryopsidales (chlorophyta) based on chloroplast phylogenomic analyses.</title>
        <authorList>
            <person name="Cremen M.C."/>
            <person name="Leliaert F."/>
            <person name="West J."/>
            <person name="Lam D.W."/>
            <person name="Shimada S."/>
            <person name="Lopez-Bautista J.M."/>
            <person name="Verbruggen H."/>
        </authorList>
    </citation>
    <scope>NUCLEOTIDE SEQUENCE</scope>
</reference>
<dbReference type="AlphaFoldDB" id="A0A386AYY4"/>
<dbReference type="InterPro" id="IPR044946">
    <property type="entry name" value="Restrct_endonuc_typeI_TRD_sf"/>
</dbReference>
<evidence type="ECO:0000256" key="2">
    <source>
        <dbReference type="ARBA" id="ARBA00022747"/>
    </source>
</evidence>
<keyword evidence="3" id="KW-0238">DNA-binding</keyword>
<organism evidence="5">
    <name type="scientific">Halimeda minima</name>
    <dbReference type="NCBI Taxonomy" id="170427"/>
    <lineage>
        <taxon>Eukaryota</taxon>
        <taxon>Viridiplantae</taxon>
        <taxon>Chlorophyta</taxon>
        <taxon>core chlorophytes</taxon>
        <taxon>Ulvophyceae</taxon>
        <taxon>TCBD clade</taxon>
        <taxon>Bryopsidales</taxon>
        <taxon>Halimedineae</taxon>
        <taxon>Halimedaceae</taxon>
        <taxon>Halimedeae</taxon>
        <taxon>Halimeda</taxon>
    </lineage>
</organism>
<keyword evidence="2" id="KW-0680">Restriction system</keyword>
<dbReference type="InterPro" id="IPR000055">
    <property type="entry name" value="Restrct_endonuc_typeI_TRD"/>
</dbReference>
<proteinExistence type="inferred from homology"/>